<evidence type="ECO:0000256" key="6">
    <source>
        <dbReference type="ARBA" id="ARBA00022801"/>
    </source>
</evidence>
<dbReference type="AlphaFoldDB" id="A0A6J2XH81"/>
<evidence type="ECO:0000259" key="8">
    <source>
        <dbReference type="Pfam" id="PF13359"/>
    </source>
</evidence>
<dbReference type="RefSeq" id="XP_030750280.1">
    <property type="nucleotide sequence ID" value="XM_030894420.1"/>
</dbReference>
<dbReference type="GeneID" id="115878067"/>
<evidence type="ECO:0000313" key="9">
    <source>
        <dbReference type="Proteomes" id="UP000504635"/>
    </source>
</evidence>
<dbReference type="InParanoid" id="A0A6J2XH81"/>
<gene>
    <name evidence="10" type="primary">LOC115878067</name>
</gene>
<dbReference type="InterPro" id="IPR027806">
    <property type="entry name" value="HARBI1_dom"/>
</dbReference>
<dbReference type="GO" id="GO:0004518">
    <property type="term" value="F:nuclease activity"/>
    <property type="evidence" value="ECO:0007669"/>
    <property type="project" value="UniProtKB-KW"/>
</dbReference>
<dbReference type="PANTHER" id="PTHR22930">
    <property type="match status" value="1"/>
</dbReference>
<evidence type="ECO:0000256" key="1">
    <source>
        <dbReference type="ARBA" id="ARBA00001968"/>
    </source>
</evidence>
<accession>A0A6J2XH81</accession>
<proteinExistence type="inferred from homology"/>
<comment type="similarity">
    <text evidence="3">Belongs to the HARBI1 family.</text>
</comment>
<reference evidence="10" key="1">
    <citation type="submission" date="2025-08" db="UniProtKB">
        <authorList>
            <consortium name="RefSeq"/>
        </authorList>
    </citation>
    <scope>IDENTIFICATION</scope>
    <source>
        <tissue evidence="10">Gonads</tissue>
    </source>
</reference>
<dbReference type="GO" id="GO:0046872">
    <property type="term" value="F:metal ion binding"/>
    <property type="evidence" value="ECO:0007669"/>
    <property type="project" value="UniProtKB-KW"/>
</dbReference>
<dbReference type="GO" id="GO:0005634">
    <property type="term" value="C:nucleus"/>
    <property type="evidence" value="ECO:0007669"/>
    <property type="project" value="UniProtKB-SubCell"/>
</dbReference>
<keyword evidence="6" id="KW-0378">Hydrolase</keyword>
<dbReference type="Pfam" id="PF13359">
    <property type="entry name" value="DDE_Tnp_4"/>
    <property type="match status" value="1"/>
</dbReference>
<evidence type="ECO:0000256" key="7">
    <source>
        <dbReference type="ARBA" id="ARBA00023242"/>
    </source>
</evidence>
<evidence type="ECO:0000256" key="3">
    <source>
        <dbReference type="ARBA" id="ARBA00006958"/>
    </source>
</evidence>
<organism evidence="9 10">
    <name type="scientific">Sitophilus oryzae</name>
    <name type="common">Rice weevil</name>
    <name type="synonym">Curculio oryzae</name>
    <dbReference type="NCBI Taxonomy" id="7048"/>
    <lineage>
        <taxon>Eukaryota</taxon>
        <taxon>Metazoa</taxon>
        <taxon>Ecdysozoa</taxon>
        <taxon>Arthropoda</taxon>
        <taxon>Hexapoda</taxon>
        <taxon>Insecta</taxon>
        <taxon>Pterygota</taxon>
        <taxon>Neoptera</taxon>
        <taxon>Endopterygota</taxon>
        <taxon>Coleoptera</taxon>
        <taxon>Polyphaga</taxon>
        <taxon>Cucujiformia</taxon>
        <taxon>Curculionidae</taxon>
        <taxon>Dryophthorinae</taxon>
        <taxon>Sitophilus</taxon>
    </lineage>
</organism>
<dbReference type="InterPro" id="IPR045249">
    <property type="entry name" value="HARBI1-like"/>
</dbReference>
<evidence type="ECO:0000256" key="2">
    <source>
        <dbReference type="ARBA" id="ARBA00004123"/>
    </source>
</evidence>
<feature type="domain" description="DDE Tnp4" evidence="8">
    <location>
        <begin position="54"/>
        <end position="218"/>
    </location>
</feature>
<dbReference type="Proteomes" id="UP000504635">
    <property type="component" value="Unplaced"/>
</dbReference>
<dbReference type="OrthoDB" id="1696965at2759"/>
<keyword evidence="5" id="KW-0479">Metal-binding</keyword>
<keyword evidence="4" id="KW-0540">Nuclease</keyword>
<name>A0A6J2XH81_SITOR</name>
<dbReference type="PANTHER" id="PTHR22930:SF269">
    <property type="entry name" value="NUCLEASE HARBI1-LIKE PROTEIN"/>
    <property type="match status" value="1"/>
</dbReference>
<protein>
    <submittedName>
        <fullName evidence="10">Protein ALP1-like</fullName>
    </submittedName>
</protein>
<keyword evidence="7" id="KW-0539">Nucleus</keyword>
<keyword evidence="9" id="KW-1185">Reference proteome</keyword>
<evidence type="ECO:0000256" key="5">
    <source>
        <dbReference type="ARBA" id="ARBA00022723"/>
    </source>
</evidence>
<dbReference type="GO" id="GO:0016787">
    <property type="term" value="F:hydrolase activity"/>
    <property type="evidence" value="ECO:0007669"/>
    <property type="project" value="UniProtKB-KW"/>
</dbReference>
<evidence type="ECO:0000313" key="10">
    <source>
        <dbReference type="RefSeq" id="XP_030750280.1"/>
    </source>
</evidence>
<comment type="subcellular location">
    <subcellularLocation>
        <location evidence="2">Nucleus</location>
    </subcellularLocation>
</comment>
<comment type="cofactor">
    <cofactor evidence="1">
        <name>a divalent metal cation</name>
        <dbReference type="ChEBI" id="CHEBI:60240"/>
    </cofactor>
</comment>
<evidence type="ECO:0000256" key="4">
    <source>
        <dbReference type="ARBA" id="ARBA00022722"/>
    </source>
</evidence>
<sequence length="222" mass="25390">MGKSTISMIVFETAGIIWSKLVQEYMPVPTEEHLQKVISDYYNRWKFPNCFGSIDGKHCQIKCPPNSGSSYFNYLKYFSIVLQGVADADKKFLPIEVGGRGKQSDGGTFIASILFNLLEAKQFCVPPDQELPGSNIKMPNVLIGDEAYPLKKYLMRPYPRRVLTPRKEYFNTRLSTARKCIECAFGILYSKWRFLSKDIEIYPDKACVLIKCACILHNFIII</sequence>
<dbReference type="KEGG" id="soy:115878067"/>